<evidence type="ECO:0000256" key="1">
    <source>
        <dbReference type="SAM" id="MobiDB-lite"/>
    </source>
</evidence>
<feature type="transmembrane region" description="Helical" evidence="2">
    <location>
        <begin position="363"/>
        <end position="385"/>
    </location>
</feature>
<sequence>MSELNSKAEQLKRQADLIGLTREAVFTDEQAKEVLQGKITDGYLVKVKIDLDSLNGMVLILVSSIRKHVMELYAVVGTSPTFRRIRTFADHVQISTDLGDIGKSGGYDPAISENIGRAVHRAFTKEKLEELLPLWQKKDPSHIAELLENPILMATKGRNIKLQAEVDKLSTAKFRYENPMKGVILPIPKPEDDTGSAKDASVPGVSTEPNRGELSSLERQIAQYRTSFPKELNMKTVISPINGVEFDNLVEGMEILFRVPTETPEGLTNAQILGLIDDEGKISKEPVVGRFLGIAGSKTEYHIFAEGPNQYLLHSVEEHPVKVAIPKPAGMTSGANKGSAGQGQKKKTGNTQTQDTKSSGANLFMLMGAFITIVLFGVLIFVMVIL</sequence>
<dbReference type="OrthoDB" id="320944at2"/>
<keyword evidence="2" id="KW-1133">Transmembrane helix</keyword>
<evidence type="ECO:0000313" key="3">
    <source>
        <dbReference type="EMBL" id="TGK96364.1"/>
    </source>
</evidence>
<evidence type="ECO:0000256" key="2">
    <source>
        <dbReference type="SAM" id="Phobius"/>
    </source>
</evidence>
<feature type="region of interest" description="Disordered" evidence="1">
    <location>
        <begin position="185"/>
        <end position="213"/>
    </location>
</feature>
<comment type="caution">
    <text evidence="3">The sequence shown here is derived from an EMBL/GenBank/DDBJ whole genome shotgun (WGS) entry which is preliminary data.</text>
</comment>
<organism evidence="3 4">
    <name type="scientific">Leptospira brenneri</name>
    <dbReference type="NCBI Taxonomy" id="2023182"/>
    <lineage>
        <taxon>Bacteria</taxon>
        <taxon>Pseudomonadati</taxon>
        <taxon>Spirochaetota</taxon>
        <taxon>Spirochaetia</taxon>
        <taxon>Leptospirales</taxon>
        <taxon>Leptospiraceae</taxon>
        <taxon>Leptospira</taxon>
    </lineage>
</organism>
<keyword evidence="4" id="KW-1185">Reference proteome</keyword>
<feature type="region of interest" description="Disordered" evidence="1">
    <location>
        <begin position="332"/>
        <end position="355"/>
    </location>
</feature>
<keyword evidence="2" id="KW-0472">Membrane</keyword>
<proteinExistence type="predicted"/>
<keyword evidence="2" id="KW-0812">Transmembrane</keyword>
<dbReference type="Proteomes" id="UP000297891">
    <property type="component" value="Unassembled WGS sequence"/>
</dbReference>
<gene>
    <name evidence="3" type="ORF">EHQ30_07105</name>
</gene>
<protein>
    <submittedName>
        <fullName evidence="3">Uncharacterized protein</fullName>
    </submittedName>
</protein>
<name>A0A2M9Y3U4_9LEPT</name>
<evidence type="ECO:0000313" key="4">
    <source>
        <dbReference type="Proteomes" id="UP000297891"/>
    </source>
</evidence>
<dbReference type="EMBL" id="RQFP01000001">
    <property type="protein sequence ID" value="TGK96364.1"/>
    <property type="molecule type" value="Genomic_DNA"/>
</dbReference>
<dbReference type="AlphaFoldDB" id="A0A2M9Y3U4"/>
<dbReference type="NCBIfam" id="NF047678">
    <property type="entry name" value="LIC10486_fam"/>
    <property type="match status" value="1"/>
</dbReference>
<accession>A0A2M9Y3U4</accession>
<dbReference type="RefSeq" id="WP_100789553.1">
    <property type="nucleotide sequence ID" value="NZ_NPDQ01000002.1"/>
</dbReference>
<reference evidence="3" key="1">
    <citation type="journal article" date="2019" name="PLoS Negl. Trop. Dis.">
        <title>Revisiting the worldwide diversity of Leptospira species in the environment.</title>
        <authorList>
            <person name="Vincent A.T."/>
            <person name="Schiettekatte O."/>
            <person name="Bourhy P."/>
            <person name="Veyrier F.J."/>
            <person name="Picardeau M."/>
        </authorList>
    </citation>
    <scope>NUCLEOTIDE SEQUENCE [LARGE SCALE GENOMIC DNA]</scope>
    <source>
        <strain evidence="3">201800277</strain>
    </source>
</reference>